<protein>
    <submittedName>
        <fullName evidence="1">Uncharacterized protein</fullName>
    </submittedName>
</protein>
<gene>
    <name evidence="1" type="ORF">GGR90_001156</name>
</gene>
<organism evidence="1 2">
    <name type="scientific">Sphingopyxis italica</name>
    <dbReference type="NCBI Taxonomy" id="1129133"/>
    <lineage>
        <taxon>Bacteria</taxon>
        <taxon>Pseudomonadati</taxon>
        <taxon>Pseudomonadota</taxon>
        <taxon>Alphaproteobacteria</taxon>
        <taxon>Sphingomonadales</taxon>
        <taxon>Sphingomonadaceae</taxon>
        <taxon>Sphingopyxis</taxon>
    </lineage>
</organism>
<comment type="caution">
    <text evidence="1">The sequence shown here is derived from an EMBL/GenBank/DDBJ whole genome shotgun (WGS) entry which is preliminary data.</text>
</comment>
<dbReference type="Proteomes" id="UP000535078">
    <property type="component" value="Unassembled WGS sequence"/>
</dbReference>
<reference evidence="1 2" key="1">
    <citation type="submission" date="2020-03" db="EMBL/GenBank/DDBJ databases">
        <title>Genomic Encyclopedia of Type Strains, Phase IV (KMG-IV): sequencing the most valuable type-strain genomes for metagenomic binning, comparative biology and taxonomic classification.</title>
        <authorList>
            <person name="Goeker M."/>
        </authorList>
    </citation>
    <scope>NUCLEOTIDE SEQUENCE [LARGE SCALE GENOMIC DNA]</scope>
    <source>
        <strain evidence="1 2">DSM 25229</strain>
    </source>
</reference>
<accession>A0A7X5XPP5</accession>
<dbReference type="AlphaFoldDB" id="A0A7X5XPP5"/>
<keyword evidence="2" id="KW-1185">Reference proteome</keyword>
<name>A0A7X5XPP5_9SPHN</name>
<evidence type="ECO:0000313" key="1">
    <source>
        <dbReference type="EMBL" id="NJB89004.1"/>
    </source>
</evidence>
<sequence>MRSLRIAEAPADIPDAHPGIAEIYKRKVARLTATLRDPETRLDASSDIRSLVGKIILSPGERRGEIHATLHGSLMGILDFVNGTPKPDHGRVITSVVSGSREHLCYNSLEIAI</sequence>
<evidence type="ECO:0000313" key="2">
    <source>
        <dbReference type="Proteomes" id="UP000535078"/>
    </source>
</evidence>
<dbReference type="EMBL" id="JAATIT010000001">
    <property type="protein sequence ID" value="NJB89004.1"/>
    <property type="molecule type" value="Genomic_DNA"/>
</dbReference>
<proteinExistence type="predicted"/>
<dbReference type="RefSeq" id="WP_167920140.1">
    <property type="nucleotide sequence ID" value="NZ_JAATIT010000001.1"/>
</dbReference>